<dbReference type="InterPro" id="IPR049961">
    <property type="entry name" value="ThiI_N"/>
</dbReference>
<keyword evidence="7 19" id="KW-0067">ATP-binding</keyword>
<evidence type="ECO:0000256" key="10">
    <source>
        <dbReference type="ARBA" id="ARBA00050570"/>
    </source>
</evidence>
<feature type="binding site" evidence="19">
    <location>
        <position position="262"/>
    </location>
    <ligand>
        <name>ATP</name>
        <dbReference type="ChEBI" id="CHEBI:30616"/>
    </ligand>
</feature>
<dbReference type="CDD" id="cd01712">
    <property type="entry name" value="PPase_ThiI"/>
    <property type="match status" value="1"/>
</dbReference>
<dbReference type="NCBIfam" id="TIGR00342">
    <property type="entry name" value="tRNA uracil 4-sulfurtransferase ThiI"/>
    <property type="match status" value="1"/>
</dbReference>
<dbReference type="CDD" id="cd11716">
    <property type="entry name" value="THUMP_ThiI"/>
    <property type="match status" value="1"/>
</dbReference>
<evidence type="ECO:0000256" key="2">
    <source>
        <dbReference type="ARBA" id="ARBA00004948"/>
    </source>
</evidence>
<gene>
    <name evidence="19" type="primary">thiI</name>
    <name evidence="22" type="ORF">SAMN06295960_0364</name>
</gene>
<dbReference type="GO" id="GO:0140741">
    <property type="term" value="F:tRNA-uracil-4 sulfurtransferase activity"/>
    <property type="evidence" value="ECO:0007669"/>
    <property type="project" value="UniProtKB-EC"/>
</dbReference>
<comment type="function">
    <text evidence="12 19">Catalyzes the ATP-dependent transfer of a sulfur to tRNA to produce 4-thiouridine in position 8 of tRNAs, which functions as a near-UV photosensor. Also catalyzes the transfer of sulfur to the sulfur carrier protein ThiS, forming ThiS-thiocarboxylate. This is a step in the synthesis of thiazole, in the thiamine biosynthesis pathway. The sulfur is donated as persulfide by IscS.</text>
</comment>
<dbReference type="PANTHER" id="PTHR43209">
    <property type="entry name" value="TRNA SULFURTRANSFERASE"/>
    <property type="match status" value="1"/>
</dbReference>
<dbReference type="Proteomes" id="UP000193834">
    <property type="component" value="Unassembled WGS sequence"/>
</dbReference>
<dbReference type="GO" id="GO:0000049">
    <property type="term" value="F:tRNA binding"/>
    <property type="evidence" value="ECO:0007669"/>
    <property type="project" value="UniProtKB-UniRule"/>
</dbReference>
<dbReference type="SMART" id="SM00981">
    <property type="entry name" value="THUMP"/>
    <property type="match status" value="1"/>
</dbReference>
<dbReference type="Pfam" id="PF02926">
    <property type="entry name" value="THUMP"/>
    <property type="match status" value="1"/>
</dbReference>
<evidence type="ECO:0000256" key="6">
    <source>
        <dbReference type="ARBA" id="ARBA00022741"/>
    </source>
</evidence>
<dbReference type="SUPFAM" id="SSF52402">
    <property type="entry name" value="Adenine nucleotide alpha hydrolases-like"/>
    <property type="match status" value="1"/>
</dbReference>
<comment type="subcellular location">
    <subcellularLocation>
        <location evidence="1 19">Cytoplasm</location>
    </subcellularLocation>
</comment>
<keyword evidence="8 19" id="KW-0694">RNA-binding</keyword>
<evidence type="ECO:0000256" key="17">
    <source>
        <dbReference type="ARBA" id="ARBA00077849"/>
    </source>
</evidence>
<dbReference type="GO" id="GO:0009229">
    <property type="term" value="P:thiamine diphosphate biosynthetic process"/>
    <property type="evidence" value="ECO:0007669"/>
    <property type="project" value="UniProtKB-UniRule"/>
</dbReference>
<keyword evidence="9 19" id="KW-0784">Thiamine biosynthesis</keyword>
<dbReference type="UniPathway" id="UPA00060"/>
<dbReference type="PANTHER" id="PTHR43209:SF1">
    <property type="entry name" value="TRNA SULFURTRANSFERASE"/>
    <property type="match status" value="1"/>
</dbReference>
<dbReference type="Gene3D" id="3.40.50.620">
    <property type="entry name" value="HUPs"/>
    <property type="match status" value="1"/>
</dbReference>
<dbReference type="InterPro" id="IPR049962">
    <property type="entry name" value="THUMP_ThiI"/>
</dbReference>
<feature type="compositionally biased region" description="Basic and acidic residues" evidence="20">
    <location>
        <begin position="401"/>
        <end position="410"/>
    </location>
</feature>
<dbReference type="PROSITE" id="PS51165">
    <property type="entry name" value="THUMP"/>
    <property type="match status" value="1"/>
</dbReference>
<dbReference type="InterPro" id="IPR004114">
    <property type="entry name" value="THUMP_dom"/>
</dbReference>
<dbReference type="InterPro" id="IPR014729">
    <property type="entry name" value="Rossmann-like_a/b/a_fold"/>
</dbReference>
<dbReference type="HAMAP" id="MF_00021">
    <property type="entry name" value="ThiI"/>
    <property type="match status" value="1"/>
</dbReference>
<keyword evidence="4 19" id="KW-0820">tRNA-binding</keyword>
<evidence type="ECO:0000256" key="16">
    <source>
        <dbReference type="ARBA" id="ARBA00075337"/>
    </source>
</evidence>
<protein>
    <recommendedName>
        <fullName evidence="15 19">Probable tRNA sulfurtransferase</fullName>
        <ecNumber evidence="14 19">2.8.1.4</ecNumber>
    </recommendedName>
    <alternativeName>
        <fullName evidence="16 19">Sulfur carrier protein ThiS sulfurtransferase</fullName>
    </alternativeName>
    <alternativeName>
        <fullName evidence="17 19">Thiamine biosynthesis protein ThiI</fullName>
    </alternativeName>
    <alternativeName>
        <fullName evidence="18 19">tRNA 4-thiouridine synthase</fullName>
    </alternativeName>
</protein>
<keyword evidence="5 19" id="KW-0808">Transferase</keyword>
<dbReference type="AlphaFoldDB" id="A0A1X7IE10"/>
<evidence type="ECO:0000256" key="3">
    <source>
        <dbReference type="ARBA" id="ARBA00022490"/>
    </source>
</evidence>
<dbReference type="GO" id="GO:0009228">
    <property type="term" value="P:thiamine biosynthetic process"/>
    <property type="evidence" value="ECO:0007669"/>
    <property type="project" value="UniProtKB-KW"/>
</dbReference>
<evidence type="ECO:0000256" key="1">
    <source>
        <dbReference type="ARBA" id="ARBA00004496"/>
    </source>
</evidence>
<keyword evidence="23" id="KW-1185">Reference proteome</keyword>
<feature type="domain" description="THUMP" evidence="21">
    <location>
        <begin position="56"/>
        <end position="162"/>
    </location>
</feature>
<dbReference type="Pfam" id="PF02568">
    <property type="entry name" value="ThiI"/>
    <property type="match status" value="1"/>
</dbReference>
<dbReference type="GO" id="GO:0005829">
    <property type="term" value="C:cytosol"/>
    <property type="evidence" value="ECO:0007669"/>
    <property type="project" value="TreeGrafter"/>
</dbReference>
<evidence type="ECO:0000256" key="9">
    <source>
        <dbReference type="ARBA" id="ARBA00022977"/>
    </source>
</evidence>
<evidence type="ECO:0000256" key="12">
    <source>
        <dbReference type="ARBA" id="ARBA00058382"/>
    </source>
</evidence>
<dbReference type="EC" id="2.8.1.4" evidence="14 19"/>
<accession>A0A1X7IE10</accession>
<dbReference type="GO" id="GO:0002937">
    <property type="term" value="P:tRNA 4-thiouridine biosynthesis"/>
    <property type="evidence" value="ECO:0007669"/>
    <property type="project" value="TreeGrafter"/>
</dbReference>
<dbReference type="GO" id="GO:0005524">
    <property type="term" value="F:ATP binding"/>
    <property type="evidence" value="ECO:0007669"/>
    <property type="project" value="UniProtKB-UniRule"/>
</dbReference>
<dbReference type="InterPro" id="IPR003720">
    <property type="entry name" value="tRNA_STrfase"/>
</dbReference>
<evidence type="ECO:0000256" key="18">
    <source>
        <dbReference type="ARBA" id="ARBA00080570"/>
    </source>
</evidence>
<feature type="compositionally biased region" description="Polar residues" evidence="20">
    <location>
        <begin position="411"/>
        <end position="432"/>
    </location>
</feature>
<evidence type="ECO:0000259" key="21">
    <source>
        <dbReference type="PROSITE" id="PS51165"/>
    </source>
</evidence>
<comment type="similarity">
    <text evidence="13 19">Belongs to the ThiI family.</text>
</comment>
<feature type="binding site" evidence="19">
    <location>
        <position position="284"/>
    </location>
    <ligand>
        <name>ATP</name>
        <dbReference type="ChEBI" id="CHEBI:30616"/>
    </ligand>
</feature>
<evidence type="ECO:0000256" key="13">
    <source>
        <dbReference type="ARBA" id="ARBA00061472"/>
    </source>
</evidence>
<dbReference type="FunFam" id="3.40.50.620:FF:000053">
    <property type="entry name" value="Probable tRNA sulfurtransferase"/>
    <property type="match status" value="1"/>
</dbReference>
<evidence type="ECO:0000256" key="14">
    <source>
        <dbReference type="ARBA" id="ARBA00066827"/>
    </source>
</evidence>
<keyword evidence="3 19" id="KW-0963">Cytoplasm</keyword>
<reference evidence="22 23" key="1">
    <citation type="submission" date="2017-04" db="EMBL/GenBank/DDBJ databases">
        <authorList>
            <person name="Afonso C.L."/>
            <person name="Miller P.J."/>
            <person name="Scott M.A."/>
            <person name="Spackman E."/>
            <person name="Goraichik I."/>
            <person name="Dimitrov K.M."/>
            <person name="Suarez D.L."/>
            <person name="Swayne D.E."/>
        </authorList>
    </citation>
    <scope>NUCLEOTIDE SEQUENCE [LARGE SCALE GENOMIC DNA]</scope>
    <source>
        <strain evidence="22 23">11</strain>
    </source>
</reference>
<evidence type="ECO:0000313" key="23">
    <source>
        <dbReference type="Proteomes" id="UP000193834"/>
    </source>
</evidence>
<organism evidence="22 23">
    <name type="scientific">Paenibacillus aquistagni</name>
    <dbReference type="NCBI Taxonomy" id="1852522"/>
    <lineage>
        <taxon>Bacteria</taxon>
        <taxon>Bacillati</taxon>
        <taxon>Bacillota</taxon>
        <taxon>Bacilli</taxon>
        <taxon>Bacillales</taxon>
        <taxon>Paenibacillaceae</taxon>
        <taxon>Paenibacillus</taxon>
    </lineage>
</organism>
<dbReference type="InterPro" id="IPR050102">
    <property type="entry name" value="tRNA_sulfurtransferase_ThiI"/>
</dbReference>
<dbReference type="SUPFAM" id="SSF143437">
    <property type="entry name" value="THUMP domain-like"/>
    <property type="match status" value="1"/>
</dbReference>
<sequence>MILLRYGEITIKGRNRSRFEKAAHEHVKAVLAPFPQARIIKEFGRLYIEANGEPIQEMIQVLRHVFGIVSLSPVKRAPSEFDAVLKTAMEMVEEYNPAPGTTFKVTARRAWKKFPHTSQELNHLVAAPILKEFPNLSVNVRQPLFNLHVEVREENTYVFHEVIPTAGGFPLGSNGKGMLLLSGGIDSPVAGYQALKRGLEIEAVHFHSFPFTSERAKQKVVDLAQILANYAGRIRVHMVPFTEVQTKLHQAGEEHLTITLMRRSMLRIASMLADKRKALALVTGDSLGQVASQTLGSMNVIGRATELPLLRPLITMDKEEIVQIAHQIQTFETSILPYEDCCTLFVAKSPATNPNLRIVEKIEARIPELDDLIQDAVDRTEMITLYAGQQQPDALLKQHNQPHDQAEESLHTSSPDHAVSEGSSNQEVGDWF</sequence>
<keyword evidence="6 19" id="KW-0547">Nucleotide-binding</keyword>
<dbReference type="GO" id="GO:0004810">
    <property type="term" value="F:CCA tRNA nucleotidyltransferase activity"/>
    <property type="evidence" value="ECO:0007669"/>
    <property type="project" value="InterPro"/>
</dbReference>
<feature type="region of interest" description="Disordered" evidence="20">
    <location>
        <begin position="398"/>
        <end position="432"/>
    </location>
</feature>
<evidence type="ECO:0000256" key="19">
    <source>
        <dbReference type="HAMAP-Rule" id="MF_00021"/>
    </source>
</evidence>
<evidence type="ECO:0000256" key="5">
    <source>
        <dbReference type="ARBA" id="ARBA00022679"/>
    </source>
</evidence>
<feature type="binding site" evidence="19">
    <location>
        <position position="293"/>
    </location>
    <ligand>
        <name>ATP</name>
        <dbReference type="ChEBI" id="CHEBI:30616"/>
    </ligand>
</feature>
<comment type="pathway">
    <text evidence="2 19">Cofactor biosynthesis; thiamine diphosphate biosynthesis.</text>
</comment>
<evidence type="ECO:0000313" key="22">
    <source>
        <dbReference type="EMBL" id="SMG12949.1"/>
    </source>
</evidence>
<comment type="catalytic activity">
    <reaction evidence="10 19">
        <text>[ThiI sulfur-carrier protein]-S-sulfanyl-L-cysteine + a uridine in tRNA + 2 reduced [2Fe-2S]-[ferredoxin] + ATP + H(+) = [ThiI sulfur-carrier protein]-L-cysteine + a 4-thiouridine in tRNA + 2 oxidized [2Fe-2S]-[ferredoxin] + AMP + diphosphate</text>
        <dbReference type="Rhea" id="RHEA:24176"/>
        <dbReference type="Rhea" id="RHEA-COMP:10000"/>
        <dbReference type="Rhea" id="RHEA-COMP:10001"/>
        <dbReference type="Rhea" id="RHEA-COMP:13337"/>
        <dbReference type="Rhea" id="RHEA-COMP:13338"/>
        <dbReference type="Rhea" id="RHEA-COMP:13339"/>
        <dbReference type="Rhea" id="RHEA-COMP:13340"/>
        <dbReference type="ChEBI" id="CHEBI:15378"/>
        <dbReference type="ChEBI" id="CHEBI:29950"/>
        <dbReference type="ChEBI" id="CHEBI:30616"/>
        <dbReference type="ChEBI" id="CHEBI:33019"/>
        <dbReference type="ChEBI" id="CHEBI:33737"/>
        <dbReference type="ChEBI" id="CHEBI:33738"/>
        <dbReference type="ChEBI" id="CHEBI:61963"/>
        <dbReference type="ChEBI" id="CHEBI:65315"/>
        <dbReference type="ChEBI" id="CHEBI:136798"/>
        <dbReference type="ChEBI" id="CHEBI:456215"/>
        <dbReference type="EC" id="2.8.1.4"/>
    </reaction>
</comment>
<evidence type="ECO:0000256" key="7">
    <source>
        <dbReference type="ARBA" id="ARBA00022840"/>
    </source>
</evidence>
<dbReference type="GO" id="GO:0052837">
    <property type="term" value="P:thiazole biosynthetic process"/>
    <property type="evidence" value="ECO:0007669"/>
    <property type="project" value="TreeGrafter"/>
</dbReference>
<evidence type="ECO:0000256" key="20">
    <source>
        <dbReference type="SAM" id="MobiDB-lite"/>
    </source>
</evidence>
<comment type="catalytic activity">
    <reaction evidence="11 19">
        <text>[ThiS sulfur-carrier protein]-C-terminal Gly-Gly-AMP + S-sulfanyl-L-cysteinyl-[cysteine desulfurase] + AH2 = [ThiS sulfur-carrier protein]-C-terminal-Gly-aminoethanethioate + L-cysteinyl-[cysteine desulfurase] + A + AMP + 2 H(+)</text>
        <dbReference type="Rhea" id="RHEA:43340"/>
        <dbReference type="Rhea" id="RHEA-COMP:12157"/>
        <dbReference type="Rhea" id="RHEA-COMP:12158"/>
        <dbReference type="Rhea" id="RHEA-COMP:12910"/>
        <dbReference type="Rhea" id="RHEA-COMP:19908"/>
        <dbReference type="ChEBI" id="CHEBI:13193"/>
        <dbReference type="ChEBI" id="CHEBI:15378"/>
        <dbReference type="ChEBI" id="CHEBI:17499"/>
        <dbReference type="ChEBI" id="CHEBI:29950"/>
        <dbReference type="ChEBI" id="CHEBI:61963"/>
        <dbReference type="ChEBI" id="CHEBI:90618"/>
        <dbReference type="ChEBI" id="CHEBI:232372"/>
        <dbReference type="ChEBI" id="CHEBI:456215"/>
    </reaction>
</comment>
<dbReference type="InterPro" id="IPR054173">
    <property type="entry name" value="ThiI_fer"/>
</dbReference>
<dbReference type="EMBL" id="FXAZ01000001">
    <property type="protein sequence ID" value="SMG12949.1"/>
    <property type="molecule type" value="Genomic_DNA"/>
</dbReference>
<dbReference type="Pfam" id="PF22025">
    <property type="entry name" value="ThiI_fer"/>
    <property type="match status" value="1"/>
</dbReference>
<proteinExistence type="inferred from homology"/>
<dbReference type="STRING" id="1852522.SAMN06295960_0364"/>
<dbReference type="InterPro" id="IPR020536">
    <property type="entry name" value="ThiI_AANH"/>
</dbReference>
<name>A0A1X7IE10_9BACL</name>
<feature type="binding site" evidence="19">
    <location>
        <begin position="180"/>
        <end position="181"/>
    </location>
    <ligand>
        <name>ATP</name>
        <dbReference type="ChEBI" id="CHEBI:30616"/>
    </ligand>
</feature>
<evidence type="ECO:0000256" key="4">
    <source>
        <dbReference type="ARBA" id="ARBA00022555"/>
    </source>
</evidence>
<evidence type="ECO:0000256" key="15">
    <source>
        <dbReference type="ARBA" id="ARBA00071867"/>
    </source>
</evidence>
<evidence type="ECO:0000256" key="11">
    <source>
        <dbReference type="ARBA" id="ARBA00052330"/>
    </source>
</evidence>
<feature type="binding site" evidence="19">
    <location>
        <begin position="205"/>
        <end position="206"/>
    </location>
    <ligand>
        <name>ATP</name>
        <dbReference type="ChEBI" id="CHEBI:30616"/>
    </ligand>
</feature>
<dbReference type="Gene3D" id="3.30.2130.30">
    <property type="match status" value="1"/>
</dbReference>
<evidence type="ECO:0000256" key="8">
    <source>
        <dbReference type="ARBA" id="ARBA00022884"/>
    </source>
</evidence>